<dbReference type="SUPFAM" id="SSF52540">
    <property type="entry name" value="P-loop containing nucleoside triphosphate hydrolases"/>
    <property type="match status" value="1"/>
</dbReference>
<accession>A0A8J7F6R2</accession>
<dbReference type="PANTHER" id="PTHR46844">
    <property type="entry name" value="SLR5058 PROTEIN"/>
    <property type="match status" value="1"/>
</dbReference>
<reference evidence="2" key="1">
    <citation type="submission" date="2020-10" db="EMBL/GenBank/DDBJ databases">
        <authorList>
            <person name="Castelo-Branco R."/>
            <person name="Eusebio N."/>
            <person name="Adriana R."/>
            <person name="Vieira A."/>
            <person name="Brugerolle De Fraissinette N."/>
            <person name="Rezende De Castro R."/>
            <person name="Schneider M.P."/>
            <person name="Vasconcelos V."/>
            <person name="Leao P.N."/>
        </authorList>
    </citation>
    <scope>NUCLEOTIDE SEQUENCE</scope>
    <source>
        <strain evidence="2">LEGE 06105</strain>
    </source>
</reference>
<keyword evidence="3" id="KW-1185">Reference proteome</keyword>
<gene>
    <name evidence="2" type="ORF">IQ247_20655</name>
</gene>
<dbReference type="InterPro" id="IPR054570">
    <property type="entry name" value="NCC-H_dom"/>
</dbReference>
<dbReference type="InterPro" id="IPR007111">
    <property type="entry name" value="NACHT_NTPase"/>
</dbReference>
<dbReference type="Pfam" id="PF05729">
    <property type="entry name" value="NACHT"/>
    <property type="match status" value="1"/>
</dbReference>
<evidence type="ECO:0000313" key="2">
    <source>
        <dbReference type="EMBL" id="MBE9215045.1"/>
    </source>
</evidence>
<comment type="caution">
    <text evidence="2">The sequence shown here is derived from an EMBL/GenBank/DDBJ whole genome shotgun (WGS) entry which is preliminary data.</text>
</comment>
<dbReference type="Pfam" id="PF22730">
    <property type="entry name" value="NCC-H"/>
    <property type="match status" value="1"/>
</dbReference>
<dbReference type="Proteomes" id="UP000620559">
    <property type="component" value="Unassembled WGS sequence"/>
</dbReference>
<dbReference type="PROSITE" id="PS50837">
    <property type="entry name" value="NACHT"/>
    <property type="match status" value="1"/>
</dbReference>
<dbReference type="RefSeq" id="WP_193923024.1">
    <property type="nucleotide sequence ID" value="NZ_JADEWL010000083.1"/>
</dbReference>
<evidence type="ECO:0000259" key="1">
    <source>
        <dbReference type="PROSITE" id="PS50837"/>
    </source>
</evidence>
<organism evidence="2 3">
    <name type="scientific">Plectonema cf. radiosum LEGE 06105</name>
    <dbReference type="NCBI Taxonomy" id="945769"/>
    <lineage>
        <taxon>Bacteria</taxon>
        <taxon>Bacillati</taxon>
        <taxon>Cyanobacteriota</taxon>
        <taxon>Cyanophyceae</taxon>
        <taxon>Oscillatoriophycideae</taxon>
        <taxon>Oscillatoriales</taxon>
        <taxon>Microcoleaceae</taxon>
        <taxon>Plectonema</taxon>
    </lineage>
</organism>
<proteinExistence type="predicted"/>
<dbReference type="InterPro" id="IPR027417">
    <property type="entry name" value="P-loop_NTPase"/>
</dbReference>
<protein>
    <submittedName>
        <fullName evidence="2">NACHT domain-containing protein</fullName>
    </submittedName>
</protein>
<name>A0A8J7F6R2_9CYAN</name>
<evidence type="ECO:0000313" key="3">
    <source>
        <dbReference type="Proteomes" id="UP000620559"/>
    </source>
</evidence>
<dbReference type="EMBL" id="JADEWL010000083">
    <property type="protein sequence ID" value="MBE9215045.1"/>
    <property type="molecule type" value="Genomic_DNA"/>
</dbReference>
<dbReference type="AlphaFoldDB" id="A0A8J7F6R2"/>
<sequence length="775" mass="88807">MNDKPDSNPIQQTAASNLQAGGNIYLKIIQSATQGDVNQGISPDFSWKEICESMLKNVKALTSNLFTNRAGVSFELDDVYVPLGLVEKQIVSKQIKDVSPEEGSNIFREKITPIPHQKFFEEALKLGKTPRSQGRCIALTGEAGAGKTTLLQKIAQWVVDNNLGLPIWVHLGTVGTRTLSEYLIEIWLPTATANITPIIKEDFEKQFSEGTVWLLLDGLDEMTNPTEAQFISSLQTGWVASARIILSCRLNIWEIVQGRLSGFDVYRNLDFKPEQVQQFINNWFSKISKRETAEKLLLAIESPGKERIRDLIRNPLRCSLLCRSWQLGEENLPDTKAELYAQFIDAIYDEWKDWTPETFSTRLAAKRELNQALGSLAKRAIDEEKSRFVLNHDLVASELGEIDEPLLKLALKLNLLVLVGLDPKKPSKNIYAFYHPTFEEYFAALAIDDGHFFLNHKNQNYLPNYKEFGRLFSPQNLDYFAGQEIGTWTILSESDEQYHQLIQDNHKNYVYRIFEAQWKEVILLWLGREGNTKLIQQKENFIKSLLEFEDDCMGFYSFRAYFLAAEGIAEFKNCALSIEIVTQIVDWSLGYSEENPIAKAAMTVLPSTDDAIVYNYLNELDNSDENNPDDDPSIMRQNAITLAYAIMSGYNPDEPYEENSNSIHHPLKNENNYIKDTSEEEIDALIIRLRSTKKRISIINTALRLVDILPNHLLKKVVISLRECLRTDKFLDAPIYGNQVPAYENEFYRFKCSYLVLWHCAQNIPYAEFYDSWHN</sequence>
<feature type="domain" description="NACHT" evidence="1">
    <location>
        <begin position="135"/>
        <end position="222"/>
    </location>
</feature>
<dbReference type="Gene3D" id="3.40.50.300">
    <property type="entry name" value="P-loop containing nucleotide triphosphate hydrolases"/>
    <property type="match status" value="1"/>
</dbReference>
<dbReference type="PANTHER" id="PTHR46844:SF1">
    <property type="entry name" value="SLR5058 PROTEIN"/>
    <property type="match status" value="1"/>
</dbReference>